<dbReference type="OrthoDB" id="10294985at2759"/>
<evidence type="ECO:0000313" key="2">
    <source>
        <dbReference type="EMBL" id="CAE7654356.1"/>
    </source>
</evidence>
<feature type="region of interest" description="Disordered" evidence="1">
    <location>
        <begin position="177"/>
        <end position="223"/>
    </location>
</feature>
<feature type="region of interest" description="Disordered" evidence="1">
    <location>
        <begin position="1"/>
        <end position="29"/>
    </location>
</feature>
<feature type="compositionally biased region" description="Acidic residues" evidence="1">
    <location>
        <begin position="1"/>
        <end position="10"/>
    </location>
</feature>
<reference evidence="2" key="1">
    <citation type="submission" date="2021-02" db="EMBL/GenBank/DDBJ databases">
        <authorList>
            <person name="Dougan E. K."/>
            <person name="Rhodes N."/>
            <person name="Thang M."/>
            <person name="Chan C."/>
        </authorList>
    </citation>
    <scope>NUCLEOTIDE SEQUENCE</scope>
</reference>
<comment type="caution">
    <text evidence="2">The sequence shown here is derived from an EMBL/GenBank/DDBJ whole genome shotgun (WGS) entry which is preliminary data.</text>
</comment>
<accession>A0A812VUB8</accession>
<proteinExistence type="predicted"/>
<sequence length="315" mass="35164">MAKEEPDEQAESIRTAKMPRISHDNQEISRPSFQSRLTEWSDQCLRFQASGEKWVPTKPCCPASPFLGLEACLLQGCKQQAATACVQLLSIEELCELHQFFCKNPRHALFERQPEFSSGSKPGPDVICMKVRPWMPDLPTELWVGNGYLLTEDGMLQLSPTGAASAIRCREVPESAGPVTGCDEKPSEAVVQRPTKKRAHGGKAKKLRQKPVGAKASGSAVSGVSYDKQSRKWRVRKWDPTSKKLVFGGSFALKKEAEAKARELGSQIRRRPRLSGSTVTGVSYNKRDQRWYVQCWDPTSKKRVFGGYFAVMEEA</sequence>
<gene>
    <name evidence="2" type="ORF">SNEC2469_LOCUS18509</name>
</gene>
<organism evidence="2 3">
    <name type="scientific">Symbiodinium necroappetens</name>
    <dbReference type="NCBI Taxonomy" id="1628268"/>
    <lineage>
        <taxon>Eukaryota</taxon>
        <taxon>Sar</taxon>
        <taxon>Alveolata</taxon>
        <taxon>Dinophyceae</taxon>
        <taxon>Suessiales</taxon>
        <taxon>Symbiodiniaceae</taxon>
        <taxon>Symbiodinium</taxon>
    </lineage>
</organism>
<dbReference type="AlphaFoldDB" id="A0A812VUB8"/>
<name>A0A812VUB8_9DINO</name>
<feature type="non-terminal residue" evidence="2">
    <location>
        <position position="315"/>
    </location>
</feature>
<feature type="compositionally biased region" description="Low complexity" evidence="1">
    <location>
        <begin position="212"/>
        <end position="223"/>
    </location>
</feature>
<dbReference type="EMBL" id="CAJNJA010031218">
    <property type="protein sequence ID" value="CAE7654356.1"/>
    <property type="molecule type" value="Genomic_DNA"/>
</dbReference>
<keyword evidence="3" id="KW-1185">Reference proteome</keyword>
<evidence type="ECO:0000313" key="3">
    <source>
        <dbReference type="Proteomes" id="UP000601435"/>
    </source>
</evidence>
<feature type="compositionally biased region" description="Basic residues" evidence="1">
    <location>
        <begin position="194"/>
        <end position="209"/>
    </location>
</feature>
<dbReference type="Proteomes" id="UP000601435">
    <property type="component" value="Unassembled WGS sequence"/>
</dbReference>
<protein>
    <submittedName>
        <fullName evidence="2">Uncharacterized protein</fullName>
    </submittedName>
</protein>
<evidence type="ECO:0000256" key="1">
    <source>
        <dbReference type="SAM" id="MobiDB-lite"/>
    </source>
</evidence>